<sequence length="467" mass="52862">MSASLDQVGKHLQDWGFPQLVPIFKGEYCVSAIVPSDITSILNASSLSKSVLENYDADKGLTYQGRVIVVHTVTDYLLNLSKEVKNCHFLTVSTKIKSVFPRESVGSYYIAPDPPSKPKSSGKLVNRYRNLKDRLYNLNAGSSPSTSRPATVDQGNDPYLQIAAGTGKLFDEFDAEKSKAAEEWLKTQNQPWPKVLESWSITAPHRLRVLITESNKCKVRGRKKGRKVTDEIEPKKVMAEYLAKWPILNHASGYQLFMQDFNIFYPDSENGLFMNWKSFENKVIALAHEQVRDVAGLNFLSMLQDNPTDDTRALVTCMLLPSVCQPSMVITPPKSSKCKPWKVSVLESREGFILHVTAFAALKDVLKNRDLKYKNYGLRTQPFIVVVGGTPSTITDYYVSISPRLYKVHNCLEALDACFKSIFALHAEYPEESEQLWLLIRRCVYKITCSYDNTSLQSFYDCYPRLV</sequence>
<keyword evidence="1" id="KW-1185">Reference proteome</keyword>
<dbReference type="GeneID" id="127750053"/>
<dbReference type="RefSeq" id="XP_052126548.1">
    <property type="nucleotide sequence ID" value="XM_052270588.1"/>
</dbReference>
<dbReference type="AlphaFoldDB" id="A0A9C6UCL2"/>
<organism evidence="1 2">
    <name type="scientific">Frankliniella occidentalis</name>
    <name type="common">Western flower thrips</name>
    <name type="synonym">Euthrips occidentalis</name>
    <dbReference type="NCBI Taxonomy" id="133901"/>
    <lineage>
        <taxon>Eukaryota</taxon>
        <taxon>Metazoa</taxon>
        <taxon>Ecdysozoa</taxon>
        <taxon>Arthropoda</taxon>
        <taxon>Hexapoda</taxon>
        <taxon>Insecta</taxon>
        <taxon>Pterygota</taxon>
        <taxon>Neoptera</taxon>
        <taxon>Paraneoptera</taxon>
        <taxon>Thysanoptera</taxon>
        <taxon>Terebrantia</taxon>
        <taxon>Thripoidea</taxon>
        <taxon>Thripidae</taxon>
        <taxon>Frankliniella</taxon>
    </lineage>
</organism>
<accession>A0A9C6UCL2</accession>
<name>A0A9C6UCL2_FRAOC</name>
<evidence type="ECO:0000313" key="2">
    <source>
        <dbReference type="RefSeq" id="XP_052126548.1"/>
    </source>
</evidence>
<reference evidence="2" key="1">
    <citation type="submission" date="2025-08" db="UniProtKB">
        <authorList>
            <consortium name="RefSeq"/>
        </authorList>
    </citation>
    <scope>IDENTIFICATION</scope>
    <source>
        <tissue evidence="2">Whole organism</tissue>
    </source>
</reference>
<dbReference type="KEGG" id="foc:127750053"/>
<gene>
    <name evidence="2" type="primary">LOC127750053</name>
</gene>
<evidence type="ECO:0000313" key="1">
    <source>
        <dbReference type="Proteomes" id="UP000504606"/>
    </source>
</evidence>
<protein>
    <submittedName>
        <fullName evidence="2">Uncharacterized protein LOC127750053</fullName>
    </submittedName>
</protein>
<dbReference type="Proteomes" id="UP000504606">
    <property type="component" value="Unplaced"/>
</dbReference>
<proteinExistence type="predicted"/>
<dbReference type="OrthoDB" id="7698488at2759"/>